<proteinExistence type="predicted"/>
<accession>A0ABQ9G1D2</accession>
<keyword evidence="2" id="KW-1185">Reference proteome</keyword>
<comment type="caution">
    <text evidence="1">The sequence shown here is derived from an EMBL/GenBank/DDBJ whole genome shotgun (WGS) entry which is preliminary data.</text>
</comment>
<dbReference type="Proteomes" id="UP001217089">
    <property type="component" value="Unassembled WGS sequence"/>
</dbReference>
<evidence type="ECO:0000313" key="2">
    <source>
        <dbReference type="Proteomes" id="UP001217089"/>
    </source>
</evidence>
<gene>
    <name evidence="1" type="ORF">KUTeg_000682</name>
</gene>
<sequence>MRPYCVILRFLCPRKIYFITSLNKITNSERILSVFHLKTVKNSNTIVKQFEMDFIMLNVTIFYMDENRNSDFILLSQIFNKVFNYSVYCFFLQLKQNIL</sequence>
<evidence type="ECO:0000313" key="1">
    <source>
        <dbReference type="EMBL" id="KAJ8322211.1"/>
    </source>
</evidence>
<organism evidence="1 2">
    <name type="scientific">Tegillarca granosa</name>
    <name type="common">Malaysian cockle</name>
    <name type="synonym">Anadara granosa</name>
    <dbReference type="NCBI Taxonomy" id="220873"/>
    <lineage>
        <taxon>Eukaryota</taxon>
        <taxon>Metazoa</taxon>
        <taxon>Spiralia</taxon>
        <taxon>Lophotrochozoa</taxon>
        <taxon>Mollusca</taxon>
        <taxon>Bivalvia</taxon>
        <taxon>Autobranchia</taxon>
        <taxon>Pteriomorphia</taxon>
        <taxon>Arcoida</taxon>
        <taxon>Arcoidea</taxon>
        <taxon>Arcidae</taxon>
        <taxon>Tegillarca</taxon>
    </lineage>
</organism>
<name>A0ABQ9G1D2_TEGGR</name>
<protein>
    <submittedName>
        <fullName evidence="1">Uncharacterized protein</fullName>
    </submittedName>
</protein>
<reference evidence="1 2" key="1">
    <citation type="submission" date="2022-12" db="EMBL/GenBank/DDBJ databases">
        <title>Chromosome-level genome of Tegillarca granosa.</title>
        <authorList>
            <person name="Kim J."/>
        </authorList>
    </citation>
    <scope>NUCLEOTIDE SEQUENCE [LARGE SCALE GENOMIC DNA]</scope>
    <source>
        <strain evidence="1">Teg-2019</strain>
        <tissue evidence="1">Adductor muscle</tissue>
    </source>
</reference>
<dbReference type="EMBL" id="JARBDR010000018">
    <property type="protein sequence ID" value="KAJ8322211.1"/>
    <property type="molecule type" value="Genomic_DNA"/>
</dbReference>